<dbReference type="GO" id="GO:0032259">
    <property type="term" value="P:methylation"/>
    <property type="evidence" value="ECO:0007669"/>
    <property type="project" value="UniProtKB-KW"/>
</dbReference>
<dbReference type="SUPFAM" id="SSF53335">
    <property type="entry name" value="S-adenosyl-L-methionine-dependent methyltransferases"/>
    <property type="match status" value="1"/>
</dbReference>
<dbReference type="InterPro" id="IPR029063">
    <property type="entry name" value="SAM-dependent_MTases_sf"/>
</dbReference>
<dbReference type="Pfam" id="PF13489">
    <property type="entry name" value="Methyltransf_23"/>
    <property type="match status" value="1"/>
</dbReference>
<dbReference type="Proteomes" id="UP000759443">
    <property type="component" value="Unassembled WGS sequence"/>
</dbReference>
<dbReference type="CDD" id="cd02440">
    <property type="entry name" value="AdoMet_MTases"/>
    <property type="match status" value="1"/>
</dbReference>
<keyword evidence="1" id="KW-0489">Methyltransferase</keyword>
<keyword evidence="1" id="KW-0808">Transferase</keyword>
<keyword evidence="2" id="KW-1185">Reference proteome</keyword>
<comment type="caution">
    <text evidence="1">The sequence shown here is derived from an EMBL/GenBank/DDBJ whole genome shotgun (WGS) entry which is preliminary data.</text>
</comment>
<dbReference type="GO" id="GO:0008168">
    <property type="term" value="F:methyltransferase activity"/>
    <property type="evidence" value="ECO:0007669"/>
    <property type="project" value="UniProtKB-KW"/>
</dbReference>
<reference evidence="1 2" key="1">
    <citation type="submission" date="2021-03" db="EMBL/GenBank/DDBJ databases">
        <title>Genomic Encyclopedia of Type Strains, Phase IV (KMG-IV): sequencing the most valuable type-strain genomes for metagenomic binning, comparative biology and taxonomic classification.</title>
        <authorList>
            <person name="Goeker M."/>
        </authorList>
    </citation>
    <scope>NUCLEOTIDE SEQUENCE [LARGE SCALE GENOMIC DNA]</scope>
    <source>
        <strain evidence="1 2">DSM 21600</strain>
    </source>
</reference>
<dbReference type="RefSeq" id="WP_209943330.1">
    <property type="nucleotide sequence ID" value="NZ_JAGGJU010000003.1"/>
</dbReference>
<dbReference type="Gene3D" id="3.40.50.150">
    <property type="entry name" value="Vaccinia Virus protein VP39"/>
    <property type="match status" value="1"/>
</dbReference>
<protein>
    <submittedName>
        <fullName evidence="1">SAM-dependent methyltransferase</fullName>
    </submittedName>
</protein>
<accession>A0ABS4DW14</accession>
<organism evidence="1 2">
    <name type="scientific">Rhizobium halophytocola</name>
    <dbReference type="NCBI Taxonomy" id="735519"/>
    <lineage>
        <taxon>Bacteria</taxon>
        <taxon>Pseudomonadati</taxon>
        <taxon>Pseudomonadota</taxon>
        <taxon>Alphaproteobacteria</taxon>
        <taxon>Hyphomicrobiales</taxon>
        <taxon>Rhizobiaceae</taxon>
        <taxon>Rhizobium/Agrobacterium group</taxon>
        <taxon>Rhizobium</taxon>
    </lineage>
</organism>
<dbReference type="EMBL" id="JAGGJU010000003">
    <property type="protein sequence ID" value="MBP1849884.1"/>
    <property type="molecule type" value="Genomic_DNA"/>
</dbReference>
<name>A0ABS4DW14_9HYPH</name>
<gene>
    <name evidence="1" type="ORF">J2Z17_001305</name>
</gene>
<dbReference type="PANTHER" id="PTHR43861:SF1">
    <property type="entry name" value="TRANS-ACONITATE 2-METHYLTRANSFERASE"/>
    <property type="match status" value="1"/>
</dbReference>
<proteinExistence type="predicted"/>
<sequence>MQSSDPDTLAFYARQAEAYSRRKRLPAEARLEGFLARLPDGGDILELGCGAGADSDVMRQRGYRIRPTDGSAEMAALASQHLGMPVATLLFHELDEIARFDGIWANACLLHVPRSGLPDVLQRIHRALRPGGVFFASYKEGAGEGQDGLGRYYNYPSRDDLHAFYAAFHWQAVDISAAKGSGYDDRPTDWLYVTAVKPA</sequence>
<evidence type="ECO:0000313" key="2">
    <source>
        <dbReference type="Proteomes" id="UP000759443"/>
    </source>
</evidence>
<dbReference type="PANTHER" id="PTHR43861">
    <property type="entry name" value="TRANS-ACONITATE 2-METHYLTRANSFERASE-RELATED"/>
    <property type="match status" value="1"/>
</dbReference>
<evidence type="ECO:0000313" key="1">
    <source>
        <dbReference type="EMBL" id="MBP1849884.1"/>
    </source>
</evidence>